<keyword evidence="2" id="KW-0808">Transferase</keyword>
<gene>
    <name evidence="2" type="ORF">FR932_08035</name>
</gene>
<dbReference type="Pfam" id="PF00583">
    <property type="entry name" value="Acetyltransf_1"/>
    <property type="match status" value="1"/>
</dbReference>
<dbReference type="Proteomes" id="UP000327424">
    <property type="component" value="Chromosome"/>
</dbReference>
<accession>A0A5J6WK51</accession>
<evidence type="ECO:0000313" key="3">
    <source>
        <dbReference type="Proteomes" id="UP000327424"/>
    </source>
</evidence>
<evidence type="ECO:0000313" key="2">
    <source>
        <dbReference type="EMBL" id="QFI37804.1"/>
    </source>
</evidence>
<proteinExistence type="predicted"/>
<reference evidence="2 3" key="1">
    <citation type="submission" date="2019-09" db="EMBL/GenBank/DDBJ databases">
        <title>Hybrid Assembly of the complete Genome of the Deep-Sea Bacterium Moritella marina from long Nanopore and Illumina reads.</title>
        <authorList>
            <person name="Magin S."/>
            <person name="Georgoulis A."/>
            <person name="Papadimitriou K."/>
            <person name="Iliakis G."/>
            <person name="Vorgias C.E."/>
        </authorList>
    </citation>
    <scope>NUCLEOTIDE SEQUENCE [LARGE SCALE GENOMIC DNA]</scope>
    <source>
        <strain evidence="2 3">MP-1</strain>
    </source>
</reference>
<dbReference type="EMBL" id="CP044399">
    <property type="protein sequence ID" value="QFI37804.1"/>
    <property type="molecule type" value="Genomic_DNA"/>
</dbReference>
<dbReference type="AlphaFoldDB" id="A0A5J6WK51"/>
<protein>
    <submittedName>
        <fullName evidence="2">GNAT family N-acetyltransferase</fullName>
    </submittedName>
</protein>
<sequence>MNIVEAELSDLALFFDYLDKQLKQNGSDEFDLFQPIASKDCQVSDQLRHKFKAGFDVEFGNATWRKLWLAKDQDGHICGHIDLRHPGSEHSYHRVLLGMGVDIDYRKKGIGLRLVNTVVDYCVANSSIDWLDLNVLACNLAAKNLYVKSDFQIIGECPDYYRIDGKSIAEISMAKNVSTLRV</sequence>
<dbReference type="InterPro" id="IPR016181">
    <property type="entry name" value="Acyl_CoA_acyltransferase"/>
</dbReference>
<dbReference type="KEGG" id="mmaa:FR932_08035"/>
<name>A0A5J6WK51_MORMI</name>
<dbReference type="RefSeq" id="WP_019439967.1">
    <property type="nucleotide sequence ID" value="NZ_ALOE01000006.1"/>
</dbReference>
<dbReference type="CDD" id="cd04301">
    <property type="entry name" value="NAT_SF"/>
    <property type="match status" value="1"/>
</dbReference>
<dbReference type="Gene3D" id="3.40.630.30">
    <property type="match status" value="1"/>
</dbReference>
<keyword evidence="3" id="KW-1185">Reference proteome</keyword>
<dbReference type="GO" id="GO:0016747">
    <property type="term" value="F:acyltransferase activity, transferring groups other than amino-acyl groups"/>
    <property type="evidence" value="ECO:0007669"/>
    <property type="project" value="InterPro"/>
</dbReference>
<dbReference type="PROSITE" id="PS51186">
    <property type="entry name" value="GNAT"/>
    <property type="match status" value="1"/>
</dbReference>
<organism evidence="2 3">
    <name type="scientific">Moritella marina ATCC 15381</name>
    <dbReference type="NCBI Taxonomy" id="1202962"/>
    <lineage>
        <taxon>Bacteria</taxon>
        <taxon>Pseudomonadati</taxon>
        <taxon>Pseudomonadota</taxon>
        <taxon>Gammaproteobacteria</taxon>
        <taxon>Alteromonadales</taxon>
        <taxon>Moritellaceae</taxon>
        <taxon>Moritella</taxon>
    </lineage>
</organism>
<dbReference type="SUPFAM" id="SSF55729">
    <property type="entry name" value="Acyl-CoA N-acyltransferases (Nat)"/>
    <property type="match status" value="1"/>
</dbReference>
<dbReference type="OrthoDB" id="336415at2"/>
<feature type="domain" description="N-acetyltransferase" evidence="1">
    <location>
        <begin position="1"/>
        <end position="178"/>
    </location>
</feature>
<dbReference type="InterPro" id="IPR000182">
    <property type="entry name" value="GNAT_dom"/>
</dbReference>
<evidence type="ECO:0000259" key="1">
    <source>
        <dbReference type="PROSITE" id="PS51186"/>
    </source>
</evidence>